<evidence type="ECO:0000313" key="1">
    <source>
        <dbReference type="EMBL" id="MBB5112525.1"/>
    </source>
</evidence>
<comment type="caution">
    <text evidence="1">The sequence shown here is derived from an EMBL/GenBank/DDBJ whole genome shotgun (WGS) entry which is preliminary data.</text>
</comment>
<proteinExistence type="predicted"/>
<organism evidence="1 2">
    <name type="scientific">Micromonospora echinospora</name>
    <name type="common">Micromonospora purpurea</name>
    <dbReference type="NCBI Taxonomy" id="1877"/>
    <lineage>
        <taxon>Bacteria</taxon>
        <taxon>Bacillati</taxon>
        <taxon>Actinomycetota</taxon>
        <taxon>Actinomycetes</taxon>
        <taxon>Micromonosporales</taxon>
        <taxon>Micromonosporaceae</taxon>
        <taxon>Micromonospora</taxon>
    </lineage>
</organism>
<dbReference type="GeneID" id="300292940"/>
<name>A0ABR6MAX1_MICEC</name>
<protein>
    <recommendedName>
        <fullName evidence="3">TipAS antibiotic-recognition domain-containing protein</fullName>
    </recommendedName>
</protein>
<evidence type="ECO:0000313" key="2">
    <source>
        <dbReference type="Proteomes" id="UP000618986"/>
    </source>
</evidence>
<dbReference type="Proteomes" id="UP000618986">
    <property type="component" value="Unassembled WGS sequence"/>
</dbReference>
<keyword evidence="2" id="KW-1185">Reference proteome</keyword>
<evidence type="ECO:0008006" key="3">
    <source>
        <dbReference type="Google" id="ProtNLM"/>
    </source>
</evidence>
<gene>
    <name evidence="1" type="ORF">FHU28_002364</name>
</gene>
<reference evidence="1 2" key="1">
    <citation type="submission" date="2020-08" db="EMBL/GenBank/DDBJ databases">
        <title>Sequencing the genomes of 1000 actinobacteria strains.</title>
        <authorList>
            <person name="Klenk H.-P."/>
        </authorList>
    </citation>
    <scope>NUCLEOTIDE SEQUENCE [LARGE SCALE GENOMIC DNA]</scope>
    <source>
        <strain evidence="1 2">DSM 43036</strain>
    </source>
</reference>
<sequence>MAGMTLGTPLRMRIGIGRLFGRFMLGGSPTPRPFRPQPVDPEAARREIDRYVDRLAPEAIDECTGHALDNLINARADAWLAELAVHYAEYQVDVERYLAAADAVVAWQGALTRYYYQRYEDLTLAHDFAHERLAGGYQGRPR</sequence>
<dbReference type="EMBL" id="JACHJC010000001">
    <property type="protein sequence ID" value="MBB5112525.1"/>
    <property type="molecule type" value="Genomic_DNA"/>
</dbReference>
<dbReference type="RefSeq" id="WP_184683669.1">
    <property type="nucleotide sequence ID" value="NZ_JACHJC010000001.1"/>
</dbReference>
<accession>A0ABR6MAX1</accession>